<dbReference type="PIRSF" id="PIRSF001492">
    <property type="entry name" value="IPGAM"/>
    <property type="match status" value="1"/>
</dbReference>
<dbReference type="AlphaFoldDB" id="A0AA35G8Z8"/>
<evidence type="ECO:0000256" key="2">
    <source>
        <dbReference type="ARBA" id="ARBA00002315"/>
    </source>
</evidence>
<protein>
    <recommendedName>
        <fullName evidence="9 10">2,3-bisphosphoglycerate-independent phosphoglycerate mutase</fullName>
        <shortName evidence="9">BPG-independent PGAM</shortName>
        <shortName evidence="9">Phosphoglyceromutase</shortName>
        <shortName evidence="9">iPGM</shortName>
        <ecNumber evidence="9 10">5.4.2.12</ecNumber>
    </recommendedName>
</protein>
<feature type="binding site" evidence="9 13">
    <location>
        <position position="404"/>
    </location>
    <ligand>
        <name>Mn(2+)</name>
        <dbReference type="ChEBI" id="CHEBI:29035"/>
        <label>1</label>
    </ligand>
</feature>
<evidence type="ECO:0000256" key="5">
    <source>
        <dbReference type="ARBA" id="ARBA00022723"/>
    </source>
</evidence>
<dbReference type="PANTHER" id="PTHR31637:SF0">
    <property type="entry name" value="2,3-BISPHOSPHOGLYCERATE-INDEPENDENT PHOSPHOGLYCERATE MUTASE"/>
    <property type="match status" value="1"/>
</dbReference>
<dbReference type="NCBIfam" id="TIGR01307">
    <property type="entry name" value="pgm_bpd_ind"/>
    <property type="match status" value="1"/>
</dbReference>
<evidence type="ECO:0000259" key="14">
    <source>
        <dbReference type="Pfam" id="PF01676"/>
    </source>
</evidence>
<keyword evidence="6 9" id="KW-0324">Glycolysis</keyword>
<gene>
    <name evidence="9 16" type="primary">gpmI</name>
    <name evidence="16" type="ORF">caldi_26700</name>
</gene>
<dbReference type="InterPro" id="IPR005995">
    <property type="entry name" value="Pgm_bpd_ind"/>
</dbReference>
<feature type="domain" description="BPG-independent PGAM N-terminal" evidence="15">
    <location>
        <begin position="84"/>
        <end position="300"/>
    </location>
</feature>
<dbReference type="Pfam" id="PF06415">
    <property type="entry name" value="iPGM_N"/>
    <property type="match status" value="1"/>
</dbReference>
<feature type="domain" description="Metalloenzyme" evidence="14">
    <location>
        <begin position="7"/>
        <end position="503"/>
    </location>
</feature>
<evidence type="ECO:0000256" key="13">
    <source>
        <dbReference type="PIRSR" id="PIRSR001492-3"/>
    </source>
</evidence>
<comment type="cofactor">
    <cofactor evidence="9">
        <name>Mn(2+)</name>
        <dbReference type="ChEBI" id="CHEBI:29035"/>
    </cofactor>
    <text evidence="9">Binds 2 manganese ions per subunit.</text>
</comment>
<keyword evidence="5 9" id="KW-0479">Metal-binding</keyword>
<comment type="similarity">
    <text evidence="4 9">Belongs to the BPG-independent phosphoglycerate mutase family.</text>
</comment>
<evidence type="ECO:0000313" key="17">
    <source>
        <dbReference type="Proteomes" id="UP001163687"/>
    </source>
</evidence>
<dbReference type="Pfam" id="PF01676">
    <property type="entry name" value="Metalloenzyme"/>
    <property type="match status" value="1"/>
</dbReference>
<evidence type="ECO:0000256" key="10">
    <source>
        <dbReference type="NCBIfam" id="TIGR01307"/>
    </source>
</evidence>
<evidence type="ECO:0000256" key="6">
    <source>
        <dbReference type="ARBA" id="ARBA00023152"/>
    </source>
</evidence>
<dbReference type="FunFam" id="3.40.1450.10:FF:000002">
    <property type="entry name" value="2,3-bisphosphoglycerate-independent phosphoglycerate mutase"/>
    <property type="match status" value="1"/>
</dbReference>
<dbReference type="EMBL" id="AP025628">
    <property type="protein sequence ID" value="BDG61580.1"/>
    <property type="molecule type" value="Genomic_DNA"/>
</dbReference>
<dbReference type="InterPro" id="IPR011258">
    <property type="entry name" value="BPG-indep_PGM_N"/>
</dbReference>
<evidence type="ECO:0000256" key="7">
    <source>
        <dbReference type="ARBA" id="ARBA00023211"/>
    </source>
</evidence>
<dbReference type="KEGG" id="cmic:caldi_26700"/>
<evidence type="ECO:0000256" key="12">
    <source>
        <dbReference type="PIRSR" id="PIRSR001492-2"/>
    </source>
</evidence>
<keyword evidence="8 9" id="KW-0413">Isomerase</keyword>
<feature type="active site" description="Phosphoserine intermediate" evidence="9 11">
    <location>
        <position position="64"/>
    </location>
</feature>
<name>A0AA35G8Z8_9FIRM</name>
<dbReference type="InterPro" id="IPR006124">
    <property type="entry name" value="Metalloenzyme"/>
</dbReference>
<accession>A0AA35G8Z8</accession>
<dbReference type="EC" id="5.4.2.12" evidence="9 10"/>
<evidence type="ECO:0000256" key="11">
    <source>
        <dbReference type="PIRSR" id="PIRSR001492-1"/>
    </source>
</evidence>
<comment type="pathway">
    <text evidence="3 9">Carbohydrate degradation; glycolysis; pyruvate from D-glyceraldehyde 3-phosphate: step 3/5.</text>
</comment>
<dbReference type="GO" id="GO:0005737">
    <property type="term" value="C:cytoplasm"/>
    <property type="evidence" value="ECO:0007669"/>
    <property type="project" value="InterPro"/>
</dbReference>
<keyword evidence="17" id="KW-1185">Reference proteome</keyword>
<dbReference type="RefSeq" id="WP_319951761.1">
    <property type="nucleotide sequence ID" value="NZ_AP025628.1"/>
</dbReference>
<evidence type="ECO:0000256" key="8">
    <source>
        <dbReference type="ARBA" id="ARBA00023235"/>
    </source>
</evidence>
<feature type="binding site" evidence="9 12">
    <location>
        <position position="337"/>
    </location>
    <ligand>
        <name>substrate</name>
    </ligand>
</feature>
<feature type="binding site" evidence="9 13">
    <location>
        <position position="446"/>
    </location>
    <ligand>
        <name>Mn(2+)</name>
        <dbReference type="ChEBI" id="CHEBI:29035"/>
        <label>2</label>
    </ligand>
</feature>
<dbReference type="PANTHER" id="PTHR31637">
    <property type="entry name" value="2,3-BISPHOSPHOGLYCERATE-INDEPENDENT PHOSPHOGLYCERATE MUTASE"/>
    <property type="match status" value="1"/>
</dbReference>
<dbReference type="GO" id="GO:0006096">
    <property type="term" value="P:glycolytic process"/>
    <property type="evidence" value="ECO:0007669"/>
    <property type="project" value="UniProtKB-UniRule"/>
</dbReference>
<evidence type="ECO:0000256" key="1">
    <source>
        <dbReference type="ARBA" id="ARBA00000370"/>
    </source>
</evidence>
<reference evidence="16" key="1">
    <citation type="submission" date="2022-03" db="EMBL/GenBank/DDBJ databases">
        <title>Complete genome sequence of Caldinitratiruptor microaerophilus.</title>
        <authorList>
            <person name="Mukaiyama R."/>
            <person name="Nishiyama T."/>
            <person name="Ueda K."/>
        </authorList>
    </citation>
    <scope>NUCLEOTIDE SEQUENCE</scope>
    <source>
        <strain evidence="16">JCM 16183</strain>
    </source>
</reference>
<dbReference type="GO" id="GO:0030145">
    <property type="term" value="F:manganese ion binding"/>
    <property type="evidence" value="ECO:0007669"/>
    <property type="project" value="UniProtKB-UniRule"/>
</dbReference>
<sequence>MAELRRPVALIVLDGWGLNPNPEANAVAMARTPNFDRYWQTYPHTKLEASGEAVGLVPGQMGDSNVGHLNLGAGRIVYQTLVRIHRSIRDGSFFTLPVWQEVAGRLRRSGGALHLLGLVSDGGVHSHIHHLFALIDMARQAGLDRIHVHAFLDGRDVPPTSAPGFIQALERKLEEAGAGDIASVAGRYYAMDRDRRWERTRQAFEAIYSGQGLTARSARAAVEQAYERGETDEFVKPTVVVDGEGRPRGPIRPGDAAIFFNFRPDRARQLTRALFEEHFDGFPRPADFRPVPLVTMTQYEQDFPLPVAFGPQFIDMPIGEVVSRAGLRQLRIAETEKYAHVTYFFNGGEERVFPGEERVLVPSPKVATYDLKPEMSAYEVAAEAVRWIEEDRLDFMVLNFANPDMVGHTGVLEAAIRACEAVDECLGQVVEAIRAKGGAALVLADHGNADQMVDYATGQPHTNHTLHPVPCILVDDTRKDVRLRDGGVLANAAPTLLEVIGLPKPPQMEADSLIEKKEEGRR</sequence>
<feature type="binding site" evidence="9 13">
    <location>
        <position position="14"/>
    </location>
    <ligand>
        <name>Mn(2+)</name>
        <dbReference type="ChEBI" id="CHEBI:29035"/>
        <label>2</label>
    </ligand>
</feature>
<feature type="binding site" evidence="9 12">
    <location>
        <position position="125"/>
    </location>
    <ligand>
        <name>substrate</name>
    </ligand>
</feature>
<dbReference type="InterPro" id="IPR017850">
    <property type="entry name" value="Alkaline_phosphatase_core_sf"/>
</dbReference>
<feature type="binding site" evidence="9 12">
    <location>
        <position position="187"/>
    </location>
    <ligand>
        <name>substrate</name>
    </ligand>
</feature>
<evidence type="ECO:0000259" key="15">
    <source>
        <dbReference type="Pfam" id="PF06415"/>
    </source>
</evidence>
<keyword evidence="7 9" id="KW-0464">Manganese</keyword>
<dbReference type="SUPFAM" id="SSF64158">
    <property type="entry name" value="2,3-Bisphosphoglycerate-independent phosphoglycerate mutase, substrate-binding domain"/>
    <property type="match status" value="1"/>
</dbReference>
<feature type="binding site" evidence="9 12">
    <location>
        <begin position="155"/>
        <end position="156"/>
    </location>
    <ligand>
        <name>substrate</name>
    </ligand>
</feature>
<dbReference type="Gene3D" id="3.40.720.10">
    <property type="entry name" value="Alkaline Phosphatase, subunit A"/>
    <property type="match status" value="1"/>
</dbReference>
<feature type="binding site" evidence="9 12">
    <location>
        <begin position="263"/>
        <end position="266"/>
    </location>
    <ligand>
        <name>substrate</name>
    </ligand>
</feature>
<evidence type="ECO:0000256" key="3">
    <source>
        <dbReference type="ARBA" id="ARBA00004798"/>
    </source>
</evidence>
<dbReference type="GO" id="GO:0006007">
    <property type="term" value="P:glucose catabolic process"/>
    <property type="evidence" value="ECO:0007669"/>
    <property type="project" value="InterPro"/>
</dbReference>
<comment type="function">
    <text evidence="2 9">Catalyzes the interconversion of 2-phosphoglycerate and 3-phosphoglycerate.</text>
</comment>
<feature type="binding site" evidence="9 13">
    <location>
        <position position="408"/>
    </location>
    <ligand>
        <name>Mn(2+)</name>
        <dbReference type="ChEBI" id="CHEBI:29035"/>
        <label>1</label>
    </ligand>
</feature>
<dbReference type="Proteomes" id="UP001163687">
    <property type="component" value="Chromosome"/>
</dbReference>
<feature type="binding site" evidence="9 12">
    <location>
        <position position="193"/>
    </location>
    <ligand>
        <name>substrate</name>
    </ligand>
</feature>
<evidence type="ECO:0000313" key="16">
    <source>
        <dbReference type="EMBL" id="BDG61580.1"/>
    </source>
</evidence>
<evidence type="ECO:0000256" key="4">
    <source>
        <dbReference type="ARBA" id="ARBA00008819"/>
    </source>
</evidence>
<feature type="binding site" evidence="9 13">
    <location>
        <position position="464"/>
    </location>
    <ligand>
        <name>Mn(2+)</name>
        <dbReference type="ChEBI" id="CHEBI:29035"/>
        <label>1</label>
    </ligand>
</feature>
<feature type="binding site" evidence="9 13">
    <location>
        <position position="64"/>
    </location>
    <ligand>
        <name>Mn(2+)</name>
        <dbReference type="ChEBI" id="CHEBI:29035"/>
        <label>2</label>
    </ligand>
</feature>
<dbReference type="GO" id="GO:0004619">
    <property type="term" value="F:phosphoglycerate mutase activity"/>
    <property type="evidence" value="ECO:0007669"/>
    <property type="project" value="UniProtKB-UniRule"/>
</dbReference>
<comment type="catalytic activity">
    <reaction evidence="1 9">
        <text>(2R)-2-phosphoglycerate = (2R)-3-phosphoglycerate</text>
        <dbReference type="Rhea" id="RHEA:15901"/>
        <dbReference type="ChEBI" id="CHEBI:58272"/>
        <dbReference type="ChEBI" id="CHEBI:58289"/>
        <dbReference type="EC" id="5.4.2.12"/>
    </reaction>
</comment>
<dbReference type="SUPFAM" id="SSF53649">
    <property type="entry name" value="Alkaline phosphatase-like"/>
    <property type="match status" value="1"/>
</dbReference>
<dbReference type="Gene3D" id="3.40.1450.10">
    <property type="entry name" value="BPG-independent phosphoglycerate mutase, domain B"/>
    <property type="match status" value="1"/>
</dbReference>
<organism evidence="16 17">
    <name type="scientific">Caldinitratiruptor microaerophilus</name>
    <dbReference type="NCBI Taxonomy" id="671077"/>
    <lineage>
        <taxon>Bacteria</taxon>
        <taxon>Bacillati</taxon>
        <taxon>Bacillota</taxon>
        <taxon>Clostridia</taxon>
        <taxon>Eubacteriales</taxon>
        <taxon>Symbiobacteriaceae</taxon>
        <taxon>Caldinitratiruptor</taxon>
    </lineage>
</organism>
<comment type="subunit">
    <text evidence="9">Monomer.</text>
</comment>
<dbReference type="HAMAP" id="MF_01038">
    <property type="entry name" value="GpmI"/>
    <property type="match status" value="1"/>
</dbReference>
<proteinExistence type="inferred from homology"/>
<feature type="binding site" evidence="9 13">
    <location>
        <position position="445"/>
    </location>
    <ligand>
        <name>Mn(2+)</name>
        <dbReference type="ChEBI" id="CHEBI:29035"/>
        <label>2</label>
    </ligand>
</feature>
<dbReference type="InterPro" id="IPR036646">
    <property type="entry name" value="PGAM_B_sf"/>
</dbReference>
<evidence type="ECO:0000256" key="9">
    <source>
        <dbReference type="HAMAP-Rule" id="MF_01038"/>
    </source>
</evidence>
<dbReference type="CDD" id="cd16010">
    <property type="entry name" value="iPGM"/>
    <property type="match status" value="1"/>
</dbReference>